<dbReference type="KEGG" id="cna:AB433_15800"/>
<sequence length="324" mass="35937">MLFETYTALIRKFPSGCASLYGEELQRKSGVWLAVDERSFPSLLFSCLPSDTRNDIALRFIGVQFARECEIGVDGGGHANGTFSIVRLEENDPDLVRVFLRLLEETFCGDALTPLTNREISERILELANLFSQLEHSAKDLLGLWGELLIISRAAAPAAAAERWCLDRNAKYDFVCDDFALEVKTTLKPSRVHRFALDQLRPHGELPVYVASVQAIQAHGGTTVSELMDRILEVITDAELRRSFLALCLLKGGEDIYKSGLRLQLLSVETGVAYFAAGNIPVPIVDTASPISNVKFDVCLDQLQCVDRQNCNSLAQLTRRAVNE</sequence>
<gene>
    <name evidence="1" type="ORF">AB433_15800</name>
</gene>
<organism evidence="1 2">
    <name type="scientific">Croceicoccus naphthovorans</name>
    <dbReference type="NCBI Taxonomy" id="1348774"/>
    <lineage>
        <taxon>Bacteria</taxon>
        <taxon>Pseudomonadati</taxon>
        <taxon>Pseudomonadota</taxon>
        <taxon>Alphaproteobacteria</taxon>
        <taxon>Sphingomonadales</taxon>
        <taxon>Erythrobacteraceae</taxon>
        <taxon>Croceicoccus</taxon>
    </lineage>
</organism>
<dbReference type="EMBL" id="CP011770">
    <property type="protein sequence ID" value="AKM11105.1"/>
    <property type="molecule type" value="Genomic_DNA"/>
</dbReference>
<dbReference type="OrthoDB" id="1838039at2"/>
<dbReference type="Pfam" id="PF14390">
    <property type="entry name" value="DUF4420"/>
    <property type="match status" value="1"/>
</dbReference>
<dbReference type="PATRIC" id="fig|1348774.3.peg.3321"/>
<dbReference type="GeneID" id="303000958"/>
<dbReference type="STRING" id="1348774.AB433_15800"/>
<reference evidence="1 2" key="1">
    <citation type="submission" date="2015-06" db="EMBL/GenBank/DDBJ databases">
        <authorList>
            <person name="Zeng Y."/>
            <person name="Huang Y."/>
        </authorList>
    </citation>
    <scope>NUCLEOTIDE SEQUENCE [LARGE SCALE GENOMIC DNA]</scope>
    <source>
        <strain evidence="1 2">PQ-2</strain>
    </source>
</reference>
<name>A0A0G3XHV6_9SPHN</name>
<evidence type="ECO:0000313" key="2">
    <source>
        <dbReference type="Proteomes" id="UP000035287"/>
    </source>
</evidence>
<dbReference type="RefSeq" id="WP_047822355.1">
    <property type="nucleotide sequence ID" value="NZ_CP011770.1"/>
</dbReference>
<evidence type="ECO:0000313" key="1">
    <source>
        <dbReference type="EMBL" id="AKM11105.1"/>
    </source>
</evidence>
<accession>A0A0G3XHV6</accession>
<dbReference type="Proteomes" id="UP000035287">
    <property type="component" value="Chromosome"/>
</dbReference>
<dbReference type="InterPro" id="IPR025534">
    <property type="entry name" value="DUF4420"/>
</dbReference>
<proteinExistence type="predicted"/>
<protein>
    <submittedName>
        <fullName evidence="1">Uncharacterized protein</fullName>
    </submittedName>
</protein>
<keyword evidence="2" id="KW-1185">Reference proteome</keyword>
<dbReference type="AlphaFoldDB" id="A0A0G3XHV6"/>